<evidence type="ECO:0000313" key="2">
    <source>
        <dbReference type="Proteomes" id="UP001234989"/>
    </source>
</evidence>
<evidence type="ECO:0000313" key="1">
    <source>
        <dbReference type="EMBL" id="WMV58151.1"/>
    </source>
</evidence>
<dbReference type="AlphaFoldDB" id="A0AAF0V7M6"/>
<reference evidence="1" key="1">
    <citation type="submission" date="2023-08" db="EMBL/GenBank/DDBJ databases">
        <title>A de novo genome assembly of Solanum verrucosum Schlechtendal, a Mexican diploid species geographically isolated from the other diploid A-genome species in potato relatives.</title>
        <authorList>
            <person name="Hosaka K."/>
        </authorList>
    </citation>
    <scope>NUCLEOTIDE SEQUENCE</scope>
    <source>
        <tissue evidence="1">Young leaves</tissue>
    </source>
</reference>
<proteinExistence type="predicted"/>
<accession>A0AAF0V7M6</accession>
<sequence length="20" mass="2225">MALHCETVQQLTDCSFLSPT</sequence>
<organism evidence="1 2">
    <name type="scientific">Solanum verrucosum</name>
    <dbReference type="NCBI Taxonomy" id="315347"/>
    <lineage>
        <taxon>Eukaryota</taxon>
        <taxon>Viridiplantae</taxon>
        <taxon>Streptophyta</taxon>
        <taxon>Embryophyta</taxon>
        <taxon>Tracheophyta</taxon>
        <taxon>Spermatophyta</taxon>
        <taxon>Magnoliopsida</taxon>
        <taxon>eudicotyledons</taxon>
        <taxon>Gunneridae</taxon>
        <taxon>Pentapetalae</taxon>
        <taxon>asterids</taxon>
        <taxon>lamiids</taxon>
        <taxon>Solanales</taxon>
        <taxon>Solanaceae</taxon>
        <taxon>Solanoideae</taxon>
        <taxon>Solaneae</taxon>
        <taxon>Solanum</taxon>
    </lineage>
</organism>
<gene>
    <name evidence="1" type="ORF">MTR67_051536</name>
</gene>
<protein>
    <submittedName>
        <fullName evidence="1">Uncharacterized protein</fullName>
    </submittedName>
</protein>
<keyword evidence="2" id="KW-1185">Reference proteome</keyword>
<dbReference type="Proteomes" id="UP001234989">
    <property type="component" value="Chromosome 12"/>
</dbReference>
<name>A0AAF0V7M6_SOLVR</name>
<dbReference type="EMBL" id="CP133623">
    <property type="protein sequence ID" value="WMV58151.1"/>
    <property type="molecule type" value="Genomic_DNA"/>
</dbReference>